<keyword evidence="3 6" id="KW-0812">Transmembrane</keyword>
<evidence type="ECO:0008006" key="9">
    <source>
        <dbReference type="Google" id="ProtNLM"/>
    </source>
</evidence>
<comment type="subcellular location">
    <subcellularLocation>
        <location evidence="1">Membrane</location>
        <topology evidence="1">Multi-pass membrane protein</topology>
    </subcellularLocation>
</comment>
<dbReference type="OrthoDB" id="3358017at2759"/>
<dbReference type="Proteomes" id="UP000187013">
    <property type="component" value="Unassembled WGS sequence"/>
</dbReference>
<evidence type="ECO:0000256" key="4">
    <source>
        <dbReference type="ARBA" id="ARBA00022989"/>
    </source>
</evidence>
<keyword evidence="5 6" id="KW-0472">Membrane</keyword>
<dbReference type="AlphaFoldDB" id="A0A1Q3ALJ5"/>
<dbReference type="PANTHER" id="PTHR31465">
    <property type="entry name" value="PROTEIN RTA1-RELATED"/>
    <property type="match status" value="1"/>
</dbReference>
<feature type="transmembrane region" description="Helical" evidence="6">
    <location>
        <begin position="159"/>
        <end position="180"/>
    </location>
</feature>
<feature type="transmembrane region" description="Helical" evidence="6">
    <location>
        <begin position="12"/>
        <end position="32"/>
    </location>
</feature>
<proteinExistence type="inferred from homology"/>
<dbReference type="EMBL" id="BDGX01000069">
    <property type="protein sequence ID" value="GAV56423.1"/>
    <property type="molecule type" value="Genomic_DNA"/>
</dbReference>
<reference evidence="7 8" key="1">
    <citation type="submission" date="2016-08" db="EMBL/GenBank/DDBJ databases">
        <title>Draft genome sequence of allopolyploid Zygosaccharomyces rouxii.</title>
        <authorList>
            <person name="Watanabe J."/>
            <person name="Uehara K."/>
            <person name="Mogi Y."/>
            <person name="Tsukioka Y."/>
        </authorList>
    </citation>
    <scope>NUCLEOTIDE SEQUENCE [LARGE SCALE GENOMIC DNA]</scope>
    <source>
        <strain evidence="7 8">NBRC 110957</strain>
    </source>
</reference>
<dbReference type="GO" id="GO:0016020">
    <property type="term" value="C:membrane"/>
    <property type="evidence" value="ECO:0007669"/>
    <property type="project" value="UniProtKB-SubCell"/>
</dbReference>
<evidence type="ECO:0000256" key="1">
    <source>
        <dbReference type="ARBA" id="ARBA00004141"/>
    </source>
</evidence>
<evidence type="ECO:0000313" key="7">
    <source>
        <dbReference type="EMBL" id="GAV56423.1"/>
    </source>
</evidence>
<feature type="transmembrane region" description="Helical" evidence="6">
    <location>
        <begin position="200"/>
        <end position="217"/>
    </location>
</feature>
<dbReference type="PANTHER" id="PTHR31465:SF1">
    <property type="entry name" value="PROTEIN RTA1-RELATED"/>
    <property type="match status" value="1"/>
</dbReference>
<protein>
    <recommendedName>
        <fullName evidence="9">Protein RTA1</fullName>
    </recommendedName>
</protein>
<keyword evidence="4 6" id="KW-1133">Transmembrane helix</keyword>
<dbReference type="Pfam" id="PF04479">
    <property type="entry name" value="RTA1"/>
    <property type="match status" value="1"/>
</dbReference>
<evidence type="ECO:0000256" key="6">
    <source>
        <dbReference type="SAM" id="Phobius"/>
    </source>
</evidence>
<comment type="similarity">
    <text evidence="2">Belongs to the lipid-translocating exporter (LTE) (TC 9.A.26.1) family.</text>
</comment>
<evidence type="ECO:0000256" key="2">
    <source>
        <dbReference type="ARBA" id="ARBA00009969"/>
    </source>
</evidence>
<feature type="transmembrane region" description="Helical" evidence="6">
    <location>
        <begin position="126"/>
        <end position="147"/>
    </location>
</feature>
<feature type="transmembrane region" description="Helical" evidence="6">
    <location>
        <begin position="53"/>
        <end position="72"/>
    </location>
</feature>
<sequence>MQYYSYTPDRAAAIAFAILFGPLAVISIFFIIRMTRNMKDYMVPRQYTKIQLLGSYLPFAAGCTLELIGYAARCCNPDSLAPYIIQSVLILIAPAFYAATIYMLFGRIAHLLFAEELLIMPAKYNTRIFVLGDVVSLCLQSGGGGLMASQSSAKIGSHIVIVGLFFQLAFFGLFIINEFLFLMNIHKVPSEFARPTRKAVFLNNLLLFGSILIFIRSVVRTAEFIEGSNGTIMTHEWFLYVFDTTPMFLTSLIYMLSMPWCNIVKIQEESAEVQGSSDAADPPLKMTPADIDMEDKNDFEEHSLYIF</sequence>
<evidence type="ECO:0000313" key="8">
    <source>
        <dbReference type="Proteomes" id="UP000187013"/>
    </source>
</evidence>
<organism evidence="7 8">
    <name type="scientific">Zygosaccharomyces rouxii</name>
    <dbReference type="NCBI Taxonomy" id="4956"/>
    <lineage>
        <taxon>Eukaryota</taxon>
        <taxon>Fungi</taxon>
        <taxon>Dikarya</taxon>
        <taxon>Ascomycota</taxon>
        <taxon>Saccharomycotina</taxon>
        <taxon>Saccharomycetes</taxon>
        <taxon>Saccharomycetales</taxon>
        <taxon>Saccharomycetaceae</taxon>
        <taxon>Zygosaccharomyces</taxon>
    </lineage>
</organism>
<evidence type="ECO:0000256" key="5">
    <source>
        <dbReference type="ARBA" id="ARBA00023136"/>
    </source>
</evidence>
<feature type="transmembrane region" description="Helical" evidence="6">
    <location>
        <begin position="84"/>
        <end position="105"/>
    </location>
</feature>
<comment type="caution">
    <text evidence="7">The sequence shown here is derived from an EMBL/GenBank/DDBJ whole genome shotgun (WGS) entry which is preliminary data.</text>
</comment>
<name>A0A1Q3ALJ5_ZYGRO</name>
<feature type="transmembrane region" description="Helical" evidence="6">
    <location>
        <begin position="237"/>
        <end position="256"/>
    </location>
</feature>
<dbReference type="InterPro" id="IPR007568">
    <property type="entry name" value="RTA1"/>
</dbReference>
<evidence type="ECO:0000256" key="3">
    <source>
        <dbReference type="ARBA" id="ARBA00022692"/>
    </source>
</evidence>
<gene>
    <name evidence="7" type="ORF">ZYGR_0BQ00110</name>
</gene>
<accession>A0A1Q3ALJ5</accession>